<dbReference type="GO" id="GO:0016989">
    <property type="term" value="F:sigma factor antagonist activity"/>
    <property type="evidence" value="ECO:0007669"/>
    <property type="project" value="TreeGrafter"/>
</dbReference>
<dbReference type="Gene3D" id="2.60.120.260">
    <property type="entry name" value="Galactose-binding domain-like"/>
    <property type="match status" value="1"/>
</dbReference>
<feature type="transmembrane region" description="Helical" evidence="1">
    <location>
        <begin position="85"/>
        <end position="105"/>
    </location>
</feature>
<dbReference type="InterPro" id="IPR012373">
    <property type="entry name" value="Ferrdict_sens_TM"/>
</dbReference>
<dbReference type="KEGG" id="caa:Caka_0616"/>
<dbReference type="RefSeq" id="WP_013042365.1">
    <property type="nucleotide sequence ID" value="NC_014008.1"/>
</dbReference>
<dbReference type="STRING" id="583355.Caka_0616"/>
<dbReference type="PANTHER" id="PTHR30273">
    <property type="entry name" value="PERIPLASMIC SIGNAL SENSOR AND SIGMA FACTOR ACTIVATOR FECR-RELATED"/>
    <property type="match status" value="1"/>
</dbReference>
<dbReference type="AlphaFoldDB" id="D5ENY2"/>
<evidence type="ECO:0000313" key="4">
    <source>
        <dbReference type="Proteomes" id="UP000000925"/>
    </source>
</evidence>
<dbReference type="HOGENOM" id="CLU_614978_0_0_0"/>
<dbReference type="SUPFAM" id="SSF49785">
    <property type="entry name" value="Galactose-binding domain-like"/>
    <property type="match status" value="1"/>
</dbReference>
<dbReference type="PROSITE" id="PS50022">
    <property type="entry name" value="FA58C_3"/>
    <property type="match status" value="1"/>
</dbReference>
<keyword evidence="1" id="KW-0812">Transmembrane</keyword>
<dbReference type="eggNOG" id="COG3391">
    <property type="taxonomic scope" value="Bacteria"/>
</dbReference>
<feature type="domain" description="F5/8 type C" evidence="2">
    <location>
        <begin position="277"/>
        <end position="419"/>
    </location>
</feature>
<evidence type="ECO:0000259" key="2">
    <source>
        <dbReference type="PROSITE" id="PS50022"/>
    </source>
</evidence>
<organism evidence="3 4">
    <name type="scientific">Coraliomargarita akajimensis (strain DSM 45221 / IAM 15411 / JCM 23193 / KCTC 12865 / 04OKA010-24)</name>
    <dbReference type="NCBI Taxonomy" id="583355"/>
    <lineage>
        <taxon>Bacteria</taxon>
        <taxon>Pseudomonadati</taxon>
        <taxon>Verrucomicrobiota</taxon>
        <taxon>Opitutia</taxon>
        <taxon>Puniceicoccales</taxon>
        <taxon>Coraliomargaritaceae</taxon>
        <taxon>Coraliomargarita</taxon>
    </lineage>
</organism>
<accession>D5ENY2</accession>
<protein>
    <submittedName>
        <fullName evidence="3">Coagulation factor 5/8 type domain protein</fullName>
    </submittedName>
</protein>
<dbReference type="OrthoDB" id="189387at2"/>
<evidence type="ECO:0000313" key="3">
    <source>
        <dbReference type="EMBL" id="ADE53641.1"/>
    </source>
</evidence>
<evidence type="ECO:0000256" key="1">
    <source>
        <dbReference type="SAM" id="Phobius"/>
    </source>
</evidence>
<keyword evidence="1" id="KW-0472">Membrane</keyword>
<dbReference type="PANTHER" id="PTHR30273:SF2">
    <property type="entry name" value="PROTEIN FECR"/>
    <property type="match status" value="1"/>
</dbReference>
<keyword evidence="4" id="KW-1185">Reference proteome</keyword>
<sequence>MTESNHHFEKLVWKQLDQEITEQEFDELQGMLKDSKERRSQYQHLVEVHQGLQHRAAVGETSAEFSQLQPLSQIPSAIRSKLRQWRWATGVTAALCLLAFIYAVVQSMPNNLAVTYVALRDADIRGENVEIGDRASQRIMHLMSGAVALRFPGKTEAVIEGPAWFQVQDNETVVFSSGTITVHHEGKPGAFKLVTPVGDLIDMGTKFGVTIGNGVTGSMVMTEVYEGEVIYSNRQNTQLSITGGKGIAIKGNQNSQDIINEIQGEEIKVAGTFELPTGSSTLKRSDNLALGKPVEADSYYNQPESGEVFPPSALTDNRGADTGSPWDWSFWLAGNSDSGSVTVDLLEVYEISRVELQNTRNRHHNDRGINDFILEVSADGENFTQVVEASLPNVSAQTNEAYAFHSFEFPSTKARFVRLTGKSHHNYSTRNNTTSGGLNEIRIFE</sequence>
<keyword evidence="1" id="KW-1133">Transmembrane helix</keyword>
<dbReference type="Pfam" id="PF00754">
    <property type="entry name" value="F5_F8_type_C"/>
    <property type="match status" value="1"/>
</dbReference>
<dbReference type="eggNOG" id="COG3712">
    <property type="taxonomic scope" value="Bacteria"/>
</dbReference>
<dbReference type="InterPro" id="IPR008979">
    <property type="entry name" value="Galactose-bd-like_sf"/>
</dbReference>
<dbReference type="Proteomes" id="UP000000925">
    <property type="component" value="Chromosome"/>
</dbReference>
<gene>
    <name evidence="3" type="ordered locus">Caka_0616</name>
</gene>
<reference evidence="3 4" key="1">
    <citation type="journal article" date="2010" name="Stand. Genomic Sci.">
        <title>Complete genome sequence of Coraliomargarita akajimensis type strain (04OKA010-24).</title>
        <authorList>
            <person name="Mavromatis K."/>
            <person name="Abt B."/>
            <person name="Brambilla E."/>
            <person name="Lapidus A."/>
            <person name="Copeland A."/>
            <person name="Deshpande S."/>
            <person name="Nolan M."/>
            <person name="Lucas S."/>
            <person name="Tice H."/>
            <person name="Cheng J.F."/>
            <person name="Han C."/>
            <person name="Detter J.C."/>
            <person name="Woyke T."/>
            <person name="Goodwin L."/>
            <person name="Pitluck S."/>
            <person name="Held B."/>
            <person name="Brettin T."/>
            <person name="Tapia R."/>
            <person name="Ivanova N."/>
            <person name="Mikhailova N."/>
            <person name="Pati A."/>
            <person name="Liolios K."/>
            <person name="Chen A."/>
            <person name="Palaniappan K."/>
            <person name="Land M."/>
            <person name="Hauser L."/>
            <person name="Chang Y.J."/>
            <person name="Jeffries C.D."/>
            <person name="Rohde M."/>
            <person name="Goker M."/>
            <person name="Bristow J."/>
            <person name="Eisen J.A."/>
            <person name="Markowitz V."/>
            <person name="Hugenholtz P."/>
            <person name="Klenk H.P."/>
            <person name="Kyrpides N.C."/>
        </authorList>
    </citation>
    <scope>NUCLEOTIDE SEQUENCE [LARGE SCALE GENOMIC DNA]</scope>
    <source>
        <strain evidence="4">DSM 45221 / IAM 15411 / JCM 23193 / KCTC 12865</strain>
    </source>
</reference>
<dbReference type="EMBL" id="CP001998">
    <property type="protein sequence ID" value="ADE53641.1"/>
    <property type="molecule type" value="Genomic_DNA"/>
</dbReference>
<proteinExistence type="predicted"/>
<dbReference type="InterPro" id="IPR000421">
    <property type="entry name" value="FA58C"/>
</dbReference>
<name>D5ENY2_CORAD</name>